<feature type="transmembrane region" description="Helical" evidence="5">
    <location>
        <begin position="39"/>
        <end position="57"/>
    </location>
</feature>
<keyword evidence="4 5" id="KW-0472">Membrane</keyword>
<evidence type="ECO:0000256" key="4">
    <source>
        <dbReference type="ARBA" id="ARBA00023136"/>
    </source>
</evidence>
<dbReference type="InterPro" id="IPR006696">
    <property type="entry name" value="DUF423"/>
</dbReference>
<sequence>MSEAGAAGKNEKKSTQASGMEAVKCVVVLQGNLSSHADLIHALSGAWLCGVVTSLPVSLTVGSSIIEWLAMRGMLALAAGTYGSHIFKPQNLLYKDVWNTANLYHLTHTAALLAVPLTKRPQIFGTLLTFGIVAFSGSNLITVDGWIVDKQLPWKRRTPKRSGVSHVPVTIRGLTPSGYLLATDEQGEQYELHPDGNSFDFLKGLVRAKLSS</sequence>
<keyword evidence="7" id="KW-1185">Reference proteome</keyword>
<evidence type="ECO:0000256" key="3">
    <source>
        <dbReference type="ARBA" id="ARBA00022989"/>
    </source>
</evidence>
<protein>
    <submittedName>
        <fullName evidence="6">Uncharacterized protein</fullName>
    </submittedName>
</protein>
<dbReference type="PANTHER" id="PTHR43461:SF1">
    <property type="entry name" value="TRANSMEMBRANE PROTEIN 256"/>
    <property type="match status" value="1"/>
</dbReference>
<accession>A0ABD3HBZ7</accession>
<dbReference type="AlphaFoldDB" id="A0ABD3HBZ7"/>
<dbReference type="EMBL" id="JBJQOH010000004">
    <property type="protein sequence ID" value="KAL3687581.1"/>
    <property type="molecule type" value="Genomic_DNA"/>
</dbReference>
<feature type="transmembrane region" description="Helical" evidence="5">
    <location>
        <begin position="69"/>
        <end position="87"/>
    </location>
</feature>
<reference evidence="6 7" key="1">
    <citation type="submission" date="2024-09" db="EMBL/GenBank/DDBJ databases">
        <title>Chromosome-scale assembly of Riccia sorocarpa.</title>
        <authorList>
            <person name="Paukszto L."/>
        </authorList>
    </citation>
    <scope>NUCLEOTIDE SEQUENCE [LARGE SCALE GENOMIC DNA]</scope>
    <source>
        <strain evidence="6">LP-2024</strain>
        <tissue evidence="6">Aerial parts of the thallus</tissue>
    </source>
</reference>
<keyword evidence="3 5" id="KW-1133">Transmembrane helix</keyword>
<evidence type="ECO:0000256" key="1">
    <source>
        <dbReference type="ARBA" id="ARBA00004141"/>
    </source>
</evidence>
<comment type="caution">
    <text evidence="6">The sequence shown here is derived from an EMBL/GenBank/DDBJ whole genome shotgun (WGS) entry which is preliminary data.</text>
</comment>
<evidence type="ECO:0000256" key="2">
    <source>
        <dbReference type="ARBA" id="ARBA00022692"/>
    </source>
</evidence>
<dbReference type="GO" id="GO:0016020">
    <property type="term" value="C:membrane"/>
    <property type="evidence" value="ECO:0007669"/>
    <property type="project" value="UniProtKB-SubCell"/>
</dbReference>
<feature type="transmembrane region" description="Helical" evidence="5">
    <location>
        <begin position="123"/>
        <end position="147"/>
    </location>
</feature>
<comment type="subcellular location">
    <subcellularLocation>
        <location evidence="1">Membrane</location>
        <topology evidence="1">Multi-pass membrane protein</topology>
    </subcellularLocation>
</comment>
<dbReference type="Proteomes" id="UP001633002">
    <property type="component" value="Unassembled WGS sequence"/>
</dbReference>
<dbReference type="PANTHER" id="PTHR43461">
    <property type="entry name" value="TRANSMEMBRANE PROTEIN 256"/>
    <property type="match status" value="1"/>
</dbReference>
<evidence type="ECO:0000313" key="7">
    <source>
        <dbReference type="Proteomes" id="UP001633002"/>
    </source>
</evidence>
<proteinExistence type="predicted"/>
<keyword evidence="2 5" id="KW-0812">Transmembrane</keyword>
<name>A0ABD3HBZ7_9MARC</name>
<dbReference type="Pfam" id="PF04241">
    <property type="entry name" value="DUF423"/>
    <property type="match status" value="1"/>
</dbReference>
<evidence type="ECO:0000313" key="6">
    <source>
        <dbReference type="EMBL" id="KAL3687581.1"/>
    </source>
</evidence>
<gene>
    <name evidence="6" type="ORF">R1sor_013890</name>
</gene>
<evidence type="ECO:0000256" key="5">
    <source>
        <dbReference type="SAM" id="Phobius"/>
    </source>
</evidence>
<organism evidence="6 7">
    <name type="scientific">Riccia sorocarpa</name>
    <dbReference type="NCBI Taxonomy" id="122646"/>
    <lineage>
        <taxon>Eukaryota</taxon>
        <taxon>Viridiplantae</taxon>
        <taxon>Streptophyta</taxon>
        <taxon>Embryophyta</taxon>
        <taxon>Marchantiophyta</taxon>
        <taxon>Marchantiopsida</taxon>
        <taxon>Marchantiidae</taxon>
        <taxon>Marchantiales</taxon>
        <taxon>Ricciaceae</taxon>
        <taxon>Riccia</taxon>
    </lineage>
</organism>